<accession>A0A151IMT9</accession>
<dbReference type="InterPro" id="IPR034913">
    <property type="entry name" value="mS27/PTCD2"/>
</dbReference>
<evidence type="ECO:0000313" key="2">
    <source>
        <dbReference type="EMBL" id="KYN06269.1"/>
    </source>
</evidence>
<protein>
    <submittedName>
        <fullName evidence="2">28S ribosomal protein S27, mitochondrial</fullName>
    </submittedName>
</protein>
<dbReference type="STRING" id="456900.A0A151IMT9"/>
<dbReference type="PANTHER" id="PTHR21393:SF0">
    <property type="entry name" value="SMALL RIBOSOMAL SUBUNIT PROTEIN MS27"/>
    <property type="match status" value="1"/>
</dbReference>
<dbReference type="AlphaFoldDB" id="A0A151IMT9"/>
<comment type="subcellular location">
    <subcellularLocation>
        <location evidence="1">Mitochondrion</location>
    </subcellularLocation>
</comment>
<organism evidence="2 3">
    <name type="scientific">Cyphomyrmex costatus</name>
    <dbReference type="NCBI Taxonomy" id="456900"/>
    <lineage>
        <taxon>Eukaryota</taxon>
        <taxon>Metazoa</taxon>
        <taxon>Ecdysozoa</taxon>
        <taxon>Arthropoda</taxon>
        <taxon>Hexapoda</taxon>
        <taxon>Insecta</taxon>
        <taxon>Pterygota</taxon>
        <taxon>Neoptera</taxon>
        <taxon>Endopterygota</taxon>
        <taxon>Hymenoptera</taxon>
        <taxon>Apocrita</taxon>
        <taxon>Aculeata</taxon>
        <taxon>Formicoidea</taxon>
        <taxon>Formicidae</taxon>
        <taxon>Myrmicinae</taxon>
        <taxon>Cyphomyrmex</taxon>
    </lineage>
</organism>
<dbReference type="Pfam" id="PF10037">
    <property type="entry name" value="MRP-S27"/>
    <property type="match status" value="1"/>
</dbReference>
<dbReference type="Proteomes" id="UP000078542">
    <property type="component" value="Unassembled WGS sequence"/>
</dbReference>
<gene>
    <name evidence="2" type="ORF">ALC62_02761</name>
</gene>
<reference evidence="2 3" key="1">
    <citation type="submission" date="2016-03" db="EMBL/GenBank/DDBJ databases">
        <title>Cyphomyrmex costatus WGS genome.</title>
        <authorList>
            <person name="Nygaard S."/>
            <person name="Hu H."/>
            <person name="Boomsma J."/>
            <person name="Zhang G."/>
        </authorList>
    </citation>
    <scope>NUCLEOTIDE SEQUENCE [LARGE SCALE GENOMIC DNA]</scope>
    <source>
        <strain evidence="2">MS0001</strain>
        <tissue evidence="2">Whole body</tissue>
    </source>
</reference>
<dbReference type="EMBL" id="KQ977019">
    <property type="protein sequence ID" value="KYN06269.1"/>
    <property type="molecule type" value="Genomic_DNA"/>
</dbReference>
<keyword evidence="2" id="KW-0689">Ribosomal protein</keyword>
<evidence type="ECO:0000256" key="1">
    <source>
        <dbReference type="ARBA" id="ARBA00004173"/>
    </source>
</evidence>
<dbReference type="InterPro" id="IPR019266">
    <property type="entry name" value="Ribosomal_mS27"/>
</dbReference>
<dbReference type="GO" id="GO:0005840">
    <property type="term" value="C:ribosome"/>
    <property type="evidence" value="ECO:0007669"/>
    <property type="project" value="UniProtKB-KW"/>
</dbReference>
<dbReference type="PANTHER" id="PTHR21393">
    <property type="entry name" value="MITOCHONDRIAL 28S RIBOSOMAL PROTEIN S27"/>
    <property type="match status" value="1"/>
</dbReference>
<keyword evidence="3" id="KW-1185">Reference proteome</keyword>
<dbReference type="GO" id="GO:0005739">
    <property type="term" value="C:mitochondrion"/>
    <property type="evidence" value="ECO:0007669"/>
    <property type="project" value="UniProtKB-SubCell"/>
</dbReference>
<sequence length="510" mass="60265">MLKTLRLSHRFCRVHRGSKDSVTRVQRRLFLSEAYRCEEAWNRRLESPLLQKIDLASMYVQLDQKYENVGKVSAVDVDIFVNSITDNQYVDEVTKILHNLRQSVETTNILDSTHHATIRYFLQHNHIQDLLDVLNDRLNYGIFPDYFDYNMLMDHFINKKDYASAAKVASLVMLQEDTGHPITNTLCLYACHRYLENPDEWKKPEIPVDTSDTEEVKVRVSYLRNPYFDDHFDLTDPRDLVGKTLNFQGKHRADAIGRTCQLRGLILYKKYDDVLNLIKKWLETMQDKIVYEEVFKLISKDNIGLQDHDVEKYKLVEAQLSVLKEKQNLKENFIEAIENLVKAAINERAEKDISKQCQTYLDWECKRTSVLEAQIKAIDRERRIDNIKKIKEDLKKREQLLTFFDKEEEIELEIEKIQEKERKEDERVRAMPNSAKHLRKLVTVESYVPPEIKSLRLLLTDGHSLNERSRGERRDDAVRSVKILLTDNADHLIAITYIYIYIYIYTENQN</sequence>
<name>A0A151IMT9_9HYME</name>
<evidence type="ECO:0000313" key="3">
    <source>
        <dbReference type="Proteomes" id="UP000078542"/>
    </source>
</evidence>
<keyword evidence="2" id="KW-0687">Ribonucleoprotein</keyword>
<proteinExistence type="predicted"/>